<evidence type="ECO:0000313" key="2">
    <source>
        <dbReference type="EMBL" id="EHH14957.1"/>
    </source>
</evidence>
<proteinExistence type="predicted"/>
<feature type="non-terminal residue" evidence="2">
    <location>
        <position position="74"/>
    </location>
</feature>
<dbReference type="AlphaFoldDB" id="F7C4M3"/>
<dbReference type="EMBL" id="CM001253">
    <property type="protein sequence ID" value="EHH14957.1"/>
    <property type="molecule type" value="Genomic_DNA"/>
</dbReference>
<feature type="region of interest" description="Disordered" evidence="1">
    <location>
        <begin position="55"/>
        <end position="74"/>
    </location>
</feature>
<gene>
    <name evidence="2" type="ORF">EGK_00974</name>
</gene>
<organism evidence="2">
    <name type="scientific">Macaca mulatta</name>
    <name type="common">Rhesus macaque</name>
    <dbReference type="NCBI Taxonomy" id="9544"/>
    <lineage>
        <taxon>Eukaryota</taxon>
        <taxon>Metazoa</taxon>
        <taxon>Chordata</taxon>
        <taxon>Craniata</taxon>
        <taxon>Vertebrata</taxon>
        <taxon>Euteleostomi</taxon>
        <taxon>Mammalia</taxon>
        <taxon>Eutheria</taxon>
        <taxon>Euarchontoglires</taxon>
        <taxon>Primates</taxon>
        <taxon>Haplorrhini</taxon>
        <taxon>Catarrhini</taxon>
        <taxon>Cercopithecidae</taxon>
        <taxon>Cercopithecinae</taxon>
        <taxon>Macaca</taxon>
    </lineage>
</organism>
<accession>F7C4M3</accession>
<protein>
    <submittedName>
        <fullName evidence="2">Uncharacterized protein</fullName>
    </submittedName>
</protein>
<reference evidence="2" key="1">
    <citation type="journal article" date="2011" name="Nat. Biotechnol.">
        <title>Genome sequencing and comparison of two nonhuman primate animal models, the cynomolgus and Chinese rhesus macaques.</title>
        <authorList>
            <person name="Yan G."/>
            <person name="Zhang G."/>
            <person name="Fang X."/>
            <person name="Zhang Y."/>
            <person name="Li C."/>
            <person name="Ling F."/>
            <person name="Cooper D.N."/>
            <person name="Li Q."/>
            <person name="Li Y."/>
            <person name="van Gool A.J."/>
            <person name="Du H."/>
            <person name="Chen J."/>
            <person name="Chen R."/>
            <person name="Zhang P."/>
            <person name="Huang Z."/>
            <person name="Thompson J.R."/>
            <person name="Meng Y."/>
            <person name="Bai Y."/>
            <person name="Wang J."/>
            <person name="Zhuo M."/>
            <person name="Wang T."/>
            <person name="Huang Y."/>
            <person name="Wei L."/>
            <person name="Li J."/>
            <person name="Wang Z."/>
            <person name="Hu H."/>
            <person name="Yang P."/>
            <person name="Le L."/>
            <person name="Stenson P.D."/>
            <person name="Li B."/>
            <person name="Liu X."/>
            <person name="Ball E.V."/>
            <person name="An N."/>
            <person name="Huang Q."/>
            <person name="Zhang Y."/>
            <person name="Fan W."/>
            <person name="Zhang X."/>
            <person name="Li Y."/>
            <person name="Wang W."/>
            <person name="Katze M.G."/>
            <person name="Su B."/>
            <person name="Nielsen R."/>
            <person name="Yang H."/>
            <person name="Wang J."/>
            <person name="Wang X."/>
            <person name="Wang J."/>
        </authorList>
    </citation>
    <scope>NUCLEOTIDE SEQUENCE [LARGE SCALE GENOMIC DNA]</scope>
    <source>
        <strain evidence="2">CR-5</strain>
    </source>
</reference>
<name>F7C4M3_MACMU</name>
<evidence type="ECO:0000256" key="1">
    <source>
        <dbReference type="SAM" id="MobiDB-lite"/>
    </source>
</evidence>
<dbReference type="Proteomes" id="UP000013456">
    <property type="component" value="Chromosome 1"/>
</dbReference>
<dbReference type="HOGENOM" id="CLU_2694214_0_0_1"/>
<sequence>MTWLTTTQGSGRALSGVSAAGILGVRQSRLSQLRRQPPHPPSWFQHWSRTGEFLKDLEDPRSPCSRKGCKEVSL</sequence>